<dbReference type="PRINTS" id="PR01908">
    <property type="entry name" value="ADSPHPHTASE"/>
</dbReference>
<dbReference type="InterPro" id="IPR003595">
    <property type="entry name" value="Tyr_Pase_cat"/>
</dbReference>
<dbReference type="GO" id="GO:0004722">
    <property type="term" value="F:protein serine/threonine phosphatase activity"/>
    <property type="evidence" value="ECO:0007669"/>
    <property type="project" value="UniProtKB-EC"/>
</dbReference>
<evidence type="ECO:0000256" key="6">
    <source>
        <dbReference type="ARBA" id="ARBA00048336"/>
    </source>
</evidence>
<dbReference type="InterPro" id="IPR020422">
    <property type="entry name" value="TYR_PHOSPHATASE_DUAL_dom"/>
</dbReference>
<dbReference type="Pfam" id="PF00581">
    <property type="entry name" value="Rhodanese"/>
    <property type="match status" value="1"/>
</dbReference>
<dbReference type="InterPro" id="IPR000340">
    <property type="entry name" value="Dual-sp_phosphatase_cat-dom"/>
</dbReference>
<dbReference type="GO" id="GO:0017017">
    <property type="term" value="F:MAP kinase tyrosine/serine/threonine phosphatase activity"/>
    <property type="evidence" value="ECO:0007669"/>
    <property type="project" value="InterPro"/>
</dbReference>
<comment type="caution">
    <text evidence="10">The sequence shown here is derived from an EMBL/GenBank/DDBJ whole genome shotgun (WGS) entry which is preliminary data.</text>
</comment>
<feature type="domain" description="Rhodanese" evidence="9">
    <location>
        <begin position="23"/>
        <end position="150"/>
    </location>
</feature>
<dbReference type="PANTHER" id="PTHR10159">
    <property type="entry name" value="DUAL SPECIFICITY PROTEIN PHOSPHATASE"/>
    <property type="match status" value="1"/>
</dbReference>
<dbReference type="SMART" id="SM00450">
    <property type="entry name" value="RHOD"/>
    <property type="match status" value="1"/>
</dbReference>
<dbReference type="Gene3D" id="3.90.190.10">
    <property type="entry name" value="Protein tyrosine phosphatase superfamily"/>
    <property type="match status" value="1"/>
</dbReference>
<dbReference type="OrthoDB" id="165342at2759"/>
<dbReference type="Proteomes" id="UP000242188">
    <property type="component" value="Unassembled WGS sequence"/>
</dbReference>
<dbReference type="InterPro" id="IPR016130">
    <property type="entry name" value="Tyr_Pase_AS"/>
</dbReference>
<keyword evidence="11" id="KW-1185">Reference proteome</keyword>
<dbReference type="PROSITE" id="PS50056">
    <property type="entry name" value="TYR_PHOSPHATASE_2"/>
    <property type="match status" value="1"/>
</dbReference>
<gene>
    <name evidence="10" type="ORF">KP79_PYT17825</name>
</gene>
<feature type="domain" description="Tyrosine specific protein phosphatases" evidence="8">
    <location>
        <begin position="240"/>
        <end position="297"/>
    </location>
</feature>
<dbReference type="AlphaFoldDB" id="A0A210PUN7"/>
<dbReference type="SMR" id="A0A210PUN7"/>
<dbReference type="InterPro" id="IPR001763">
    <property type="entry name" value="Rhodanese-like_dom"/>
</dbReference>
<dbReference type="STRING" id="6573.A0A210PUN7"/>
<dbReference type="SMART" id="SM00404">
    <property type="entry name" value="PTPc_motif"/>
    <property type="match status" value="1"/>
</dbReference>
<name>A0A210PUN7_MIZYE</name>
<dbReference type="EMBL" id="NEDP02005481">
    <property type="protein sequence ID" value="OWF40203.1"/>
    <property type="molecule type" value="Genomic_DNA"/>
</dbReference>
<comment type="catalytic activity">
    <reaction evidence="6">
        <text>O-phospho-L-threonyl-[protein] + H2O = L-threonyl-[protein] + phosphate</text>
        <dbReference type="Rhea" id="RHEA:47004"/>
        <dbReference type="Rhea" id="RHEA-COMP:11060"/>
        <dbReference type="Rhea" id="RHEA-COMP:11605"/>
        <dbReference type="ChEBI" id="CHEBI:15377"/>
        <dbReference type="ChEBI" id="CHEBI:30013"/>
        <dbReference type="ChEBI" id="CHEBI:43474"/>
        <dbReference type="ChEBI" id="CHEBI:61977"/>
        <dbReference type="EC" id="3.1.3.16"/>
    </reaction>
</comment>
<evidence type="ECO:0000256" key="2">
    <source>
        <dbReference type="ARBA" id="ARBA00008601"/>
    </source>
</evidence>
<dbReference type="InterPro" id="IPR036873">
    <property type="entry name" value="Rhodanese-like_dom_sf"/>
</dbReference>
<dbReference type="InterPro" id="IPR000387">
    <property type="entry name" value="Tyr_Pase_dom"/>
</dbReference>
<reference evidence="10 11" key="1">
    <citation type="journal article" date="2017" name="Nat. Ecol. Evol.">
        <title>Scallop genome provides insights into evolution of bilaterian karyotype and development.</title>
        <authorList>
            <person name="Wang S."/>
            <person name="Zhang J."/>
            <person name="Jiao W."/>
            <person name="Li J."/>
            <person name="Xun X."/>
            <person name="Sun Y."/>
            <person name="Guo X."/>
            <person name="Huan P."/>
            <person name="Dong B."/>
            <person name="Zhang L."/>
            <person name="Hu X."/>
            <person name="Sun X."/>
            <person name="Wang J."/>
            <person name="Zhao C."/>
            <person name="Wang Y."/>
            <person name="Wang D."/>
            <person name="Huang X."/>
            <person name="Wang R."/>
            <person name="Lv J."/>
            <person name="Li Y."/>
            <person name="Zhang Z."/>
            <person name="Liu B."/>
            <person name="Lu W."/>
            <person name="Hui Y."/>
            <person name="Liang J."/>
            <person name="Zhou Z."/>
            <person name="Hou R."/>
            <person name="Li X."/>
            <person name="Liu Y."/>
            <person name="Li H."/>
            <person name="Ning X."/>
            <person name="Lin Y."/>
            <person name="Zhao L."/>
            <person name="Xing Q."/>
            <person name="Dou J."/>
            <person name="Li Y."/>
            <person name="Mao J."/>
            <person name="Guo H."/>
            <person name="Dou H."/>
            <person name="Li T."/>
            <person name="Mu C."/>
            <person name="Jiang W."/>
            <person name="Fu Q."/>
            <person name="Fu X."/>
            <person name="Miao Y."/>
            <person name="Liu J."/>
            <person name="Yu Q."/>
            <person name="Li R."/>
            <person name="Liao H."/>
            <person name="Li X."/>
            <person name="Kong Y."/>
            <person name="Jiang Z."/>
            <person name="Chourrout D."/>
            <person name="Li R."/>
            <person name="Bao Z."/>
        </authorList>
    </citation>
    <scope>NUCLEOTIDE SEQUENCE [LARGE SCALE GENOMIC DNA]</scope>
    <source>
        <strain evidence="10 11">PY_sf001</strain>
    </source>
</reference>
<dbReference type="CDD" id="cd01446">
    <property type="entry name" value="DSP_MapKP"/>
    <property type="match status" value="1"/>
</dbReference>
<comment type="subcellular location">
    <subcellularLocation>
        <location evidence="1">Nucleus</location>
    </subcellularLocation>
</comment>
<dbReference type="PANTHER" id="PTHR10159:SF530">
    <property type="entry name" value="DUAL SPECIFICITY PROTEIN PHOSPHATASE DDB_G0271350-RELATED"/>
    <property type="match status" value="1"/>
</dbReference>
<evidence type="ECO:0000259" key="8">
    <source>
        <dbReference type="PROSITE" id="PS50056"/>
    </source>
</evidence>
<sequence>MAFRVNVYQLKQVMENEMVNSKTASKVLIVDSRPYIAYNEEHITGACNMYCPPILKRRFANGGQVHLESMLGVETKNRLISGQFSTIVVYDQEGPCLPSLNTLNNNGLGVDISDLNIVYRTLCKLAKDAKCLILKGGYNTFKQQFPSLCTKQNQEDTISSAIDTSNSRLFRNVSVPSEPVELLPHLYIGNALSAAGKDVLLNHGITAILNVSNNCRNHFDADFRYKNIPVDDNPLVDLSTWFMEAITFIDEVKRHGGKTLVHCQAGISRSATICLAYIMQSQCLSLDEAFEFVKSRRSVISPNISFLQQLLDFEKEIQTRNNKRKYSPPASPCRLVTSSSPAFSFFGHEEMPQTAILHSPVQLLQSPVLTFT</sequence>
<dbReference type="SUPFAM" id="SSF52799">
    <property type="entry name" value="(Phosphotyrosine protein) phosphatases II"/>
    <property type="match status" value="1"/>
</dbReference>
<dbReference type="PROSITE" id="PS00383">
    <property type="entry name" value="TYR_PHOSPHATASE_1"/>
    <property type="match status" value="1"/>
</dbReference>
<dbReference type="GO" id="GO:0043409">
    <property type="term" value="P:negative regulation of MAPK cascade"/>
    <property type="evidence" value="ECO:0007669"/>
    <property type="project" value="TreeGrafter"/>
</dbReference>
<dbReference type="InterPro" id="IPR029021">
    <property type="entry name" value="Prot-tyrosine_phosphatase-like"/>
</dbReference>
<proteinExistence type="inferred from homology"/>
<keyword evidence="3" id="KW-0378">Hydrolase</keyword>
<comment type="similarity">
    <text evidence="2">Belongs to the protein-tyrosine phosphatase family. Non-receptor class dual specificity subfamily.</text>
</comment>
<evidence type="ECO:0000313" key="11">
    <source>
        <dbReference type="Proteomes" id="UP000242188"/>
    </source>
</evidence>
<dbReference type="PROSITE" id="PS50054">
    <property type="entry name" value="TYR_PHOSPHATASE_DUAL"/>
    <property type="match status" value="1"/>
</dbReference>
<evidence type="ECO:0000256" key="5">
    <source>
        <dbReference type="ARBA" id="ARBA00023242"/>
    </source>
</evidence>
<keyword evidence="4" id="KW-0904">Protein phosphatase</keyword>
<dbReference type="Pfam" id="PF00782">
    <property type="entry name" value="DSPc"/>
    <property type="match status" value="1"/>
</dbReference>
<dbReference type="SMART" id="SM00195">
    <property type="entry name" value="DSPc"/>
    <property type="match status" value="1"/>
</dbReference>
<evidence type="ECO:0000313" key="10">
    <source>
        <dbReference type="EMBL" id="OWF40203.1"/>
    </source>
</evidence>
<evidence type="ECO:0000256" key="4">
    <source>
        <dbReference type="ARBA" id="ARBA00022912"/>
    </source>
</evidence>
<organism evidence="10 11">
    <name type="scientific">Mizuhopecten yessoensis</name>
    <name type="common">Japanese scallop</name>
    <name type="synonym">Patinopecten yessoensis</name>
    <dbReference type="NCBI Taxonomy" id="6573"/>
    <lineage>
        <taxon>Eukaryota</taxon>
        <taxon>Metazoa</taxon>
        <taxon>Spiralia</taxon>
        <taxon>Lophotrochozoa</taxon>
        <taxon>Mollusca</taxon>
        <taxon>Bivalvia</taxon>
        <taxon>Autobranchia</taxon>
        <taxon>Pteriomorphia</taxon>
        <taxon>Pectinida</taxon>
        <taxon>Pectinoidea</taxon>
        <taxon>Pectinidae</taxon>
        <taxon>Mizuhopecten</taxon>
    </lineage>
</organism>
<evidence type="ECO:0000256" key="3">
    <source>
        <dbReference type="ARBA" id="ARBA00022801"/>
    </source>
</evidence>
<accession>A0A210PUN7</accession>
<evidence type="ECO:0000256" key="1">
    <source>
        <dbReference type="ARBA" id="ARBA00004123"/>
    </source>
</evidence>
<dbReference type="GO" id="GO:0005634">
    <property type="term" value="C:nucleus"/>
    <property type="evidence" value="ECO:0007669"/>
    <property type="project" value="UniProtKB-SubCell"/>
</dbReference>
<dbReference type="InterPro" id="IPR008343">
    <property type="entry name" value="MKP"/>
</dbReference>
<dbReference type="PRINTS" id="PR01764">
    <property type="entry name" value="MAPKPHPHTASE"/>
</dbReference>
<evidence type="ECO:0000259" key="9">
    <source>
        <dbReference type="PROSITE" id="PS50206"/>
    </source>
</evidence>
<dbReference type="GO" id="GO:0005737">
    <property type="term" value="C:cytoplasm"/>
    <property type="evidence" value="ECO:0007669"/>
    <property type="project" value="TreeGrafter"/>
</dbReference>
<feature type="domain" description="Tyrosine-protein phosphatase" evidence="7">
    <location>
        <begin position="178"/>
        <end position="319"/>
    </location>
</feature>
<keyword evidence="5" id="KW-0539">Nucleus</keyword>
<dbReference type="SUPFAM" id="SSF52821">
    <property type="entry name" value="Rhodanese/Cell cycle control phosphatase"/>
    <property type="match status" value="1"/>
</dbReference>
<evidence type="ECO:0000259" key="7">
    <source>
        <dbReference type="PROSITE" id="PS50054"/>
    </source>
</evidence>
<dbReference type="PROSITE" id="PS50206">
    <property type="entry name" value="RHODANESE_3"/>
    <property type="match status" value="1"/>
</dbReference>
<protein>
    <submittedName>
        <fullName evidence="10">Dual specificity protein phosphatase 4</fullName>
    </submittedName>
</protein>
<dbReference type="FunFam" id="3.90.190.10:FF:000004">
    <property type="entry name" value="Protein phosphatase Slingshot homolog 2"/>
    <property type="match status" value="1"/>
</dbReference>
<dbReference type="Gene3D" id="3.40.250.10">
    <property type="entry name" value="Rhodanese-like domain"/>
    <property type="match status" value="1"/>
</dbReference>